<keyword evidence="6" id="KW-0812">Transmembrane</keyword>
<reference evidence="7 8" key="1">
    <citation type="submission" date="2024-11" db="EMBL/GenBank/DDBJ databases">
        <title>Chromosome-level genome assembly of the freshwater bivalve Anodonta woodiana.</title>
        <authorList>
            <person name="Chen X."/>
        </authorList>
    </citation>
    <scope>NUCLEOTIDE SEQUENCE [LARGE SCALE GENOMIC DNA]</scope>
    <source>
        <strain evidence="7">MN2024</strain>
        <tissue evidence="7">Gills</tissue>
    </source>
</reference>
<gene>
    <name evidence="7" type="ORF">ACJMK2_036012</name>
</gene>
<keyword evidence="5 6" id="KW-0472">Membrane</keyword>
<evidence type="ECO:0000256" key="1">
    <source>
        <dbReference type="ARBA" id="ARBA00004273"/>
    </source>
</evidence>
<evidence type="ECO:0000313" key="8">
    <source>
        <dbReference type="Proteomes" id="UP001634394"/>
    </source>
</evidence>
<evidence type="ECO:0000256" key="2">
    <source>
        <dbReference type="ARBA" id="ARBA00009331"/>
    </source>
</evidence>
<evidence type="ECO:0000256" key="4">
    <source>
        <dbReference type="ARBA" id="ARBA00023128"/>
    </source>
</evidence>
<dbReference type="InterPro" id="IPR036539">
    <property type="entry name" value="Cyt_c_oxidase_su7a_sf"/>
</dbReference>
<feature type="transmembrane region" description="Helical" evidence="6">
    <location>
        <begin position="85"/>
        <end position="103"/>
    </location>
</feature>
<name>A0ABD3WJ83_SINWO</name>
<evidence type="ECO:0000313" key="7">
    <source>
        <dbReference type="EMBL" id="KAL3872813.1"/>
    </source>
</evidence>
<evidence type="ECO:0000256" key="3">
    <source>
        <dbReference type="ARBA" id="ARBA00022792"/>
    </source>
</evidence>
<proteinExistence type="inferred from homology"/>
<accession>A0ABD3WJ83</accession>
<keyword evidence="3" id="KW-0999">Mitochondrion inner membrane</keyword>
<evidence type="ECO:0000256" key="6">
    <source>
        <dbReference type="SAM" id="Phobius"/>
    </source>
</evidence>
<comment type="caution">
    <text evidence="7">The sequence shown here is derived from an EMBL/GenBank/DDBJ whole genome shotgun (WGS) entry which is preliminary data.</text>
</comment>
<comment type="similarity">
    <text evidence="2">Belongs to the cytochrome c oxidase VIIa family.</text>
</comment>
<dbReference type="Gene3D" id="4.10.91.10">
    <property type="entry name" value="Cytochrome c oxidase, subunit VIIa"/>
    <property type="match status" value="1"/>
</dbReference>
<protein>
    <submittedName>
        <fullName evidence="7">Uncharacterized protein</fullName>
    </submittedName>
</protein>
<keyword evidence="4" id="KW-0496">Mitochondrion</keyword>
<keyword evidence="6" id="KW-1133">Transmembrane helix</keyword>
<evidence type="ECO:0000256" key="5">
    <source>
        <dbReference type="ARBA" id="ARBA00023136"/>
    </source>
</evidence>
<organism evidence="7 8">
    <name type="scientific">Sinanodonta woodiana</name>
    <name type="common">Chinese pond mussel</name>
    <name type="synonym">Anodonta woodiana</name>
    <dbReference type="NCBI Taxonomy" id="1069815"/>
    <lineage>
        <taxon>Eukaryota</taxon>
        <taxon>Metazoa</taxon>
        <taxon>Spiralia</taxon>
        <taxon>Lophotrochozoa</taxon>
        <taxon>Mollusca</taxon>
        <taxon>Bivalvia</taxon>
        <taxon>Autobranchia</taxon>
        <taxon>Heteroconchia</taxon>
        <taxon>Palaeoheterodonta</taxon>
        <taxon>Unionida</taxon>
        <taxon>Unionoidea</taxon>
        <taxon>Unionidae</taxon>
        <taxon>Unioninae</taxon>
        <taxon>Sinanodonta</taxon>
    </lineage>
</organism>
<dbReference type="Proteomes" id="UP001634394">
    <property type="component" value="Unassembled WGS sequence"/>
</dbReference>
<sequence>MLNQVHLCFFNLVETRTTPNMKSLRVFQCVLQSSVRRASSGKNLGVVPNKEGYKKLQKKQEVMCLQDGLLVWQKSFGVFDGLLRYLTYGMLTVGTGIVVMRTFEMSFPAKKE</sequence>
<comment type="subcellular location">
    <subcellularLocation>
        <location evidence="1">Mitochondrion inner membrane</location>
    </subcellularLocation>
</comment>
<dbReference type="EMBL" id="JBJQND010000006">
    <property type="protein sequence ID" value="KAL3872813.1"/>
    <property type="molecule type" value="Genomic_DNA"/>
</dbReference>
<dbReference type="GO" id="GO:0005743">
    <property type="term" value="C:mitochondrial inner membrane"/>
    <property type="evidence" value="ECO:0007669"/>
    <property type="project" value="UniProtKB-SubCell"/>
</dbReference>
<keyword evidence="8" id="KW-1185">Reference proteome</keyword>
<dbReference type="AlphaFoldDB" id="A0ABD3WJ83"/>